<dbReference type="InterPro" id="IPR013785">
    <property type="entry name" value="Aldolase_TIM"/>
</dbReference>
<keyword evidence="8" id="KW-0949">S-adenosyl-L-methionine</keyword>
<dbReference type="PIRSF" id="PIRSF006004">
    <property type="entry name" value="CHP00048"/>
    <property type="match status" value="1"/>
</dbReference>
<dbReference type="GO" id="GO:0046872">
    <property type="term" value="F:metal ion binding"/>
    <property type="evidence" value="ECO:0007669"/>
    <property type="project" value="UniProtKB-KW"/>
</dbReference>
<evidence type="ECO:0000313" key="14">
    <source>
        <dbReference type="EMBL" id="MPM07283.1"/>
    </source>
</evidence>
<keyword evidence="7 14" id="KW-0808">Transferase</keyword>
<dbReference type="NCBIfam" id="TIGR00048">
    <property type="entry name" value="rRNA_mod_RlmN"/>
    <property type="match status" value="1"/>
</dbReference>
<dbReference type="EMBL" id="VSSQ01001318">
    <property type="protein sequence ID" value="MPM07283.1"/>
    <property type="molecule type" value="Genomic_DNA"/>
</dbReference>
<keyword evidence="6 14" id="KW-0489">Methyltransferase</keyword>
<dbReference type="SFLD" id="SFLDS00029">
    <property type="entry name" value="Radical_SAM"/>
    <property type="match status" value="1"/>
</dbReference>
<evidence type="ECO:0000259" key="13">
    <source>
        <dbReference type="PROSITE" id="PS51918"/>
    </source>
</evidence>
<evidence type="ECO:0000256" key="4">
    <source>
        <dbReference type="ARBA" id="ARBA00022490"/>
    </source>
</evidence>
<dbReference type="GO" id="GO:0070475">
    <property type="term" value="P:rRNA base methylation"/>
    <property type="evidence" value="ECO:0007669"/>
    <property type="project" value="InterPro"/>
</dbReference>
<dbReference type="Pfam" id="PF21016">
    <property type="entry name" value="RlmN_N"/>
    <property type="match status" value="1"/>
</dbReference>
<keyword evidence="11" id="KW-0408">Iron</keyword>
<evidence type="ECO:0000256" key="5">
    <source>
        <dbReference type="ARBA" id="ARBA00022552"/>
    </source>
</evidence>
<dbReference type="SFLD" id="SFLDF00275">
    <property type="entry name" value="adenosine_C2_methyltransferase"/>
    <property type="match status" value="1"/>
</dbReference>
<evidence type="ECO:0000256" key="10">
    <source>
        <dbReference type="ARBA" id="ARBA00022723"/>
    </source>
</evidence>
<keyword evidence="4" id="KW-0963">Cytoplasm</keyword>
<dbReference type="PANTHER" id="PTHR30544">
    <property type="entry name" value="23S RRNA METHYLTRANSFERASE"/>
    <property type="match status" value="1"/>
</dbReference>
<dbReference type="CDD" id="cd01335">
    <property type="entry name" value="Radical_SAM"/>
    <property type="match status" value="1"/>
</dbReference>
<evidence type="ECO:0000256" key="3">
    <source>
        <dbReference type="ARBA" id="ARBA00022485"/>
    </source>
</evidence>
<evidence type="ECO:0000256" key="7">
    <source>
        <dbReference type="ARBA" id="ARBA00022679"/>
    </source>
</evidence>
<dbReference type="GO" id="GO:0051539">
    <property type="term" value="F:4 iron, 4 sulfur cluster binding"/>
    <property type="evidence" value="ECO:0007669"/>
    <property type="project" value="UniProtKB-KW"/>
</dbReference>
<dbReference type="InterPro" id="IPR048641">
    <property type="entry name" value="RlmN_N"/>
</dbReference>
<dbReference type="EC" id="2.1.1.192" evidence="14"/>
<dbReference type="InterPro" id="IPR040072">
    <property type="entry name" value="Methyltransferase_A"/>
</dbReference>
<sequence>MEQTKHLPLSLYGLEAETIAEILSLTKNFQAKQIFNWLVKGVYTFEAMTDLPKAERERLSSLMSSACSSSIHTSETDESGATKMGIRLHDGKVVECVLLVDKKGRHTACLSSQVGCAQGCTFCRTGTMDLFRNLSAEEIIEQYIHLLSASKQPITHIVYMGMGEPLANIAPVTRSIRYFHNPKTFNISLRRITVSTCGVVPGILKLAEQKLPVKLAVSLVSADNRLRDRIMPVNQTWDIMTLKKALLHYQRLGGKRFTIEYCMLGNTNTDEISAKKLASYVRDLDVIVNLIPWNPAEELPYQTPTEEEIDHFTLLLDRLHVNYTRRRSRGREINGACGQLAVPINKGLDLDYESMVDEDDE</sequence>
<evidence type="ECO:0000256" key="12">
    <source>
        <dbReference type="ARBA" id="ARBA00023014"/>
    </source>
</evidence>
<feature type="domain" description="Radical SAM core" evidence="13">
    <location>
        <begin position="102"/>
        <end position="332"/>
    </location>
</feature>
<dbReference type="AlphaFoldDB" id="A0A644WZ16"/>
<comment type="subcellular location">
    <subcellularLocation>
        <location evidence="2">Cytoplasm</location>
    </subcellularLocation>
</comment>
<keyword evidence="3" id="KW-0004">4Fe-4S</keyword>
<reference evidence="14" key="1">
    <citation type="submission" date="2019-08" db="EMBL/GenBank/DDBJ databases">
        <authorList>
            <person name="Kucharzyk K."/>
            <person name="Murdoch R.W."/>
            <person name="Higgins S."/>
            <person name="Loffler F."/>
        </authorList>
    </citation>
    <scope>NUCLEOTIDE SEQUENCE</scope>
</reference>
<evidence type="ECO:0000256" key="8">
    <source>
        <dbReference type="ARBA" id="ARBA00022691"/>
    </source>
</evidence>
<dbReference type="PROSITE" id="PS51918">
    <property type="entry name" value="RADICAL_SAM"/>
    <property type="match status" value="1"/>
</dbReference>
<keyword evidence="9" id="KW-0819">tRNA processing</keyword>
<dbReference type="InterPro" id="IPR058240">
    <property type="entry name" value="rSAM_sf"/>
</dbReference>
<dbReference type="InterPro" id="IPR027492">
    <property type="entry name" value="RNA_MTrfase_RlmN"/>
</dbReference>
<dbReference type="GO" id="GO:0008173">
    <property type="term" value="F:RNA methyltransferase activity"/>
    <property type="evidence" value="ECO:0007669"/>
    <property type="project" value="InterPro"/>
</dbReference>
<keyword evidence="10" id="KW-0479">Metal-binding</keyword>
<comment type="cofactor">
    <cofactor evidence="1">
        <name>[4Fe-4S] cluster</name>
        <dbReference type="ChEBI" id="CHEBI:49883"/>
    </cofactor>
</comment>
<evidence type="ECO:0000256" key="9">
    <source>
        <dbReference type="ARBA" id="ARBA00022694"/>
    </source>
</evidence>
<evidence type="ECO:0000256" key="6">
    <source>
        <dbReference type="ARBA" id="ARBA00022603"/>
    </source>
</evidence>
<dbReference type="Gene3D" id="3.20.20.70">
    <property type="entry name" value="Aldolase class I"/>
    <property type="match status" value="1"/>
</dbReference>
<keyword evidence="5" id="KW-0698">rRNA processing</keyword>
<organism evidence="14">
    <name type="scientific">bioreactor metagenome</name>
    <dbReference type="NCBI Taxonomy" id="1076179"/>
    <lineage>
        <taxon>unclassified sequences</taxon>
        <taxon>metagenomes</taxon>
        <taxon>ecological metagenomes</taxon>
    </lineage>
</organism>
<dbReference type="Pfam" id="PF04055">
    <property type="entry name" value="Radical_SAM"/>
    <property type="match status" value="1"/>
</dbReference>
<accession>A0A644WZ16</accession>
<proteinExistence type="predicted"/>
<dbReference type="InterPro" id="IPR004383">
    <property type="entry name" value="rRNA_lsu_MTrfase_RlmN/Cfr"/>
</dbReference>
<evidence type="ECO:0000256" key="1">
    <source>
        <dbReference type="ARBA" id="ARBA00001966"/>
    </source>
</evidence>
<protein>
    <submittedName>
        <fullName evidence="14">Putative dual-specificity RNA methyltransferase RlmN</fullName>
        <ecNumber evidence="14">2.1.1.192</ecNumber>
    </submittedName>
</protein>
<dbReference type="InterPro" id="IPR007197">
    <property type="entry name" value="rSAM"/>
</dbReference>
<evidence type="ECO:0000256" key="11">
    <source>
        <dbReference type="ARBA" id="ARBA00023004"/>
    </source>
</evidence>
<evidence type="ECO:0000256" key="2">
    <source>
        <dbReference type="ARBA" id="ARBA00004496"/>
    </source>
</evidence>
<dbReference type="SFLD" id="SFLDG01062">
    <property type="entry name" value="methyltransferase_(Class_A)"/>
    <property type="match status" value="1"/>
</dbReference>
<gene>
    <name evidence="14" type="primary">rlmN_15</name>
    <name evidence="14" type="ORF">SDC9_53589</name>
</gene>
<dbReference type="Gene3D" id="1.10.150.530">
    <property type="match status" value="1"/>
</dbReference>
<comment type="caution">
    <text evidence="14">The sequence shown here is derived from an EMBL/GenBank/DDBJ whole genome shotgun (WGS) entry which is preliminary data.</text>
</comment>
<dbReference type="GO" id="GO:0030488">
    <property type="term" value="P:tRNA methylation"/>
    <property type="evidence" value="ECO:0007669"/>
    <property type="project" value="InterPro"/>
</dbReference>
<dbReference type="GO" id="GO:0005737">
    <property type="term" value="C:cytoplasm"/>
    <property type="evidence" value="ECO:0007669"/>
    <property type="project" value="UniProtKB-SubCell"/>
</dbReference>
<name>A0A644WZ16_9ZZZZ</name>
<dbReference type="PANTHER" id="PTHR30544:SF5">
    <property type="entry name" value="RADICAL SAM CORE DOMAIN-CONTAINING PROTEIN"/>
    <property type="match status" value="1"/>
</dbReference>
<keyword evidence="12" id="KW-0411">Iron-sulfur</keyword>
<dbReference type="SUPFAM" id="SSF102114">
    <property type="entry name" value="Radical SAM enzymes"/>
    <property type="match status" value="1"/>
</dbReference>